<dbReference type="SUPFAM" id="SSF55347">
    <property type="entry name" value="Glyceraldehyde-3-phosphate dehydrogenase-like, C-terminal domain"/>
    <property type="match status" value="1"/>
</dbReference>
<dbReference type="FunFam" id="3.40.50.720:FF:000045">
    <property type="entry name" value="1-deoxy-D-xylulose 5-phosphate reductoisomerase"/>
    <property type="match status" value="1"/>
</dbReference>
<dbReference type="Proteomes" id="UP000006765">
    <property type="component" value="Unassembled WGS sequence"/>
</dbReference>
<dbReference type="Pfam" id="PF13288">
    <property type="entry name" value="DXPR_C"/>
    <property type="match status" value="1"/>
</dbReference>
<keyword evidence="9" id="KW-0460">Magnesium</keyword>
<dbReference type="EMBL" id="AMGO01000052">
    <property type="protein sequence ID" value="EKE43616.1"/>
    <property type="molecule type" value="Genomic_DNA"/>
</dbReference>
<keyword evidence="7 9" id="KW-0414">Isoprene biosynthesis</keyword>
<dbReference type="PANTHER" id="PTHR30525">
    <property type="entry name" value="1-DEOXY-D-XYLULOSE 5-PHOSPHATE REDUCTOISOMERASE"/>
    <property type="match status" value="1"/>
</dbReference>
<dbReference type="GO" id="GO:0030604">
    <property type="term" value="F:1-deoxy-D-xylulose-5-phosphate reductoisomerase activity"/>
    <property type="evidence" value="ECO:0007669"/>
    <property type="project" value="UniProtKB-UniRule"/>
</dbReference>
<dbReference type="PROSITE" id="PS51257">
    <property type="entry name" value="PROKAR_LIPOPROTEIN"/>
    <property type="match status" value="1"/>
</dbReference>
<dbReference type="GO" id="GO:0051484">
    <property type="term" value="P:isopentenyl diphosphate biosynthetic process, methylerythritol 4-phosphate pathway involved in terpenoid biosynthetic process"/>
    <property type="evidence" value="ECO:0007669"/>
    <property type="project" value="TreeGrafter"/>
</dbReference>
<comment type="cofactor">
    <cofactor evidence="9">
        <name>Mg(2+)</name>
        <dbReference type="ChEBI" id="CHEBI:18420"/>
    </cofactor>
    <cofactor evidence="9">
        <name>Mn(2+)</name>
        <dbReference type="ChEBI" id="CHEBI:29035"/>
    </cofactor>
</comment>
<evidence type="ECO:0000259" key="10">
    <source>
        <dbReference type="Pfam" id="PF02670"/>
    </source>
</evidence>
<evidence type="ECO:0000259" key="11">
    <source>
        <dbReference type="Pfam" id="PF08436"/>
    </source>
</evidence>
<keyword evidence="13" id="KW-0413">Isomerase</keyword>
<keyword evidence="3 9" id="KW-0479">Metal-binding</keyword>
<dbReference type="Gene3D" id="3.40.50.720">
    <property type="entry name" value="NAD(P)-binding Rossmann-like Domain"/>
    <property type="match status" value="1"/>
</dbReference>
<dbReference type="SUPFAM" id="SSF69055">
    <property type="entry name" value="1-deoxy-D-xylulose-5-phosphate reductoisomerase, C-terminal domain"/>
    <property type="match status" value="1"/>
</dbReference>
<feature type="binding site" evidence="9">
    <location>
        <position position="215"/>
    </location>
    <ligand>
        <name>1-deoxy-D-xylulose 5-phosphate</name>
        <dbReference type="ChEBI" id="CHEBI:57792"/>
    </ligand>
</feature>
<evidence type="ECO:0000256" key="3">
    <source>
        <dbReference type="ARBA" id="ARBA00022723"/>
    </source>
</evidence>
<feature type="binding site" evidence="9">
    <location>
        <position position="173"/>
    </location>
    <ligand>
        <name>1-deoxy-D-xylulose 5-phosphate</name>
        <dbReference type="ChEBI" id="CHEBI:57792"/>
    </ligand>
</feature>
<feature type="binding site" evidence="9">
    <location>
        <position position="10"/>
    </location>
    <ligand>
        <name>NADPH</name>
        <dbReference type="ChEBI" id="CHEBI:57783"/>
    </ligand>
</feature>
<dbReference type="InterPro" id="IPR013512">
    <property type="entry name" value="DXP_reductoisomerase_N"/>
</dbReference>
<dbReference type="InterPro" id="IPR013644">
    <property type="entry name" value="DXP_reductoisomerase_C"/>
</dbReference>
<feature type="binding site" evidence="9">
    <location>
        <position position="149"/>
    </location>
    <ligand>
        <name>1-deoxy-D-xylulose 5-phosphate</name>
        <dbReference type="ChEBI" id="CHEBI:57792"/>
    </ligand>
</feature>
<feature type="binding site" evidence="9">
    <location>
        <position position="36"/>
    </location>
    <ligand>
        <name>NADPH</name>
        <dbReference type="ChEBI" id="CHEBI:57783"/>
    </ligand>
</feature>
<dbReference type="GO" id="GO:0016853">
    <property type="term" value="F:isomerase activity"/>
    <property type="evidence" value="ECO:0007669"/>
    <property type="project" value="UniProtKB-KW"/>
</dbReference>
<feature type="binding site" evidence="9">
    <location>
        <position position="121"/>
    </location>
    <ligand>
        <name>NADPH</name>
        <dbReference type="ChEBI" id="CHEBI:57783"/>
    </ligand>
</feature>
<feature type="domain" description="DXP reductoisomerase C-terminal" evidence="12">
    <location>
        <begin position="258"/>
        <end position="380"/>
    </location>
</feature>
<evidence type="ECO:0000256" key="5">
    <source>
        <dbReference type="ARBA" id="ARBA00023002"/>
    </source>
</evidence>
<feature type="binding site" evidence="9">
    <location>
        <position position="38"/>
    </location>
    <ligand>
        <name>NADPH</name>
        <dbReference type="ChEBI" id="CHEBI:57783"/>
    </ligand>
</feature>
<dbReference type="UniPathway" id="UPA00056">
    <property type="reaction ID" value="UER00092"/>
</dbReference>
<dbReference type="STRING" id="1231392.OCGS_2348"/>
<feature type="binding site" evidence="9">
    <location>
        <position position="12"/>
    </location>
    <ligand>
        <name>NADPH</name>
        <dbReference type="ChEBI" id="CHEBI:57783"/>
    </ligand>
</feature>
<evidence type="ECO:0000313" key="13">
    <source>
        <dbReference type="EMBL" id="EKE43616.1"/>
    </source>
</evidence>
<evidence type="ECO:0000256" key="2">
    <source>
        <dbReference type="ARBA" id="ARBA00006825"/>
    </source>
</evidence>
<feature type="binding site" evidence="9">
    <location>
        <position position="218"/>
    </location>
    <ligand>
        <name>1-deoxy-D-xylulose 5-phosphate</name>
        <dbReference type="ChEBI" id="CHEBI:57792"/>
    </ligand>
</feature>
<dbReference type="PANTHER" id="PTHR30525:SF0">
    <property type="entry name" value="1-DEOXY-D-XYLULOSE 5-PHOSPHATE REDUCTOISOMERASE, CHLOROPLASTIC"/>
    <property type="match status" value="1"/>
</dbReference>
<feature type="binding site" evidence="9">
    <location>
        <position position="149"/>
    </location>
    <ligand>
        <name>Mn(2+)</name>
        <dbReference type="ChEBI" id="CHEBI:29035"/>
    </ligand>
</feature>
<sequence>MRRISVLGATGSIGCSTLDLIGRDSGAFRVVALTGGRNIARLADQARRHRAEIAVTAHDECLPDLRAALSGSGIEAAAGQAALIEAADRPADWTMSAIVGIAGLAPGLQALRQGKTLALANKESLVCAGPLLMATARAHGADVLPVDSEHSGIFQALAGQDAGAAERVVITASGGALRDWPQERLAHATVEEAGRHPNWDMGQRITIDSATLFNKAMELIETHEYFGIPPDRIEAVIHPESIVHAIVGFRDGGLLAHLGPADMRHAIGYALHWPARGDVPVERLDFARLGALTFRAPDEGRWPALRLARQVMQAGGLSGAVFNGAKEAALDAFIARRIGFSDMARVVEAAMDALSGSTAVAHNAVPDLENVRRADQLARQAAERSMAALA</sequence>
<feature type="binding site" evidence="9">
    <location>
        <position position="13"/>
    </location>
    <ligand>
        <name>NADPH</name>
        <dbReference type="ChEBI" id="CHEBI:57783"/>
    </ligand>
</feature>
<evidence type="ECO:0000256" key="9">
    <source>
        <dbReference type="HAMAP-Rule" id="MF_00183"/>
    </source>
</evidence>
<feature type="binding site" evidence="9">
    <location>
        <position position="148"/>
    </location>
    <ligand>
        <name>1-deoxy-D-xylulose 5-phosphate</name>
        <dbReference type="ChEBI" id="CHEBI:57792"/>
    </ligand>
</feature>
<dbReference type="NCBIfam" id="TIGR00243">
    <property type="entry name" value="Dxr"/>
    <property type="match status" value="1"/>
</dbReference>
<dbReference type="InterPro" id="IPR026877">
    <property type="entry name" value="DXPR_C"/>
</dbReference>
<feature type="binding site" evidence="9">
    <location>
        <position position="209"/>
    </location>
    <ligand>
        <name>1-deoxy-D-xylulose 5-phosphate</name>
        <dbReference type="ChEBI" id="CHEBI:57792"/>
    </ligand>
</feature>
<feature type="binding site" evidence="9">
    <location>
        <position position="147"/>
    </location>
    <ligand>
        <name>Mn(2+)</name>
        <dbReference type="ChEBI" id="CHEBI:29035"/>
    </ligand>
</feature>
<evidence type="ECO:0000256" key="8">
    <source>
        <dbReference type="ARBA" id="ARBA00048543"/>
    </source>
</evidence>
<dbReference type="AlphaFoldDB" id="K2GLN7"/>
<protein>
    <recommendedName>
        <fullName evidence="9">1-deoxy-D-xylulose 5-phosphate reductoisomerase</fullName>
        <shortName evidence="9">DXP reductoisomerase</shortName>
        <ecNumber evidence="9">1.1.1.267</ecNumber>
    </recommendedName>
    <alternativeName>
        <fullName evidence="9">1-deoxyxylulose-5-phosphate reductoisomerase</fullName>
    </alternativeName>
    <alternativeName>
        <fullName evidence="9">2-C-methyl-D-erythritol 4-phosphate synthase</fullName>
    </alternativeName>
</protein>
<dbReference type="InterPro" id="IPR003821">
    <property type="entry name" value="DXP_reductoisomerase"/>
</dbReference>
<evidence type="ECO:0000256" key="7">
    <source>
        <dbReference type="ARBA" id="ARBA00023229"/>
    </source>
</evidence>
<comment type="similarity">
    <text evidence="2 9">Belongs to the DXR family.</text>
</comment>
<feature type="binding site" evidence="9">
    <location>
        <position position="214"/>
    </location>
    <ligand>
        <name>1-deoxy-D-xylulose 5-phosphate</name>
        <dbReference type="ChEBI" id="CHEBI:57792"/>
    </ligand>
</feature>
<keyword evidence="14" id="KW-1185">Reference proteome</keyword>
<dbReference type="EC" id="1.1.1.267" evidence="9"/>
<feature type="domain" description="1-deoxy-D-xylulose 5-phosphate reductoisomerase N-terminal" evidence="10">
    <location>
        <begin position="4"/>
        <end position="129"/>
    </location>
</feature>
<proteinExistence type="inferred from homology"/>
<name>K2GLN7_9RHOB</name>
<feature type="binding site" evidence="9">
    <location>
        <position position="122"/>
    </location>
    <ligand>
        <name>1-deoxy-D-xylulose 5-phosphate</name>
        <dbReference type="ChEBI" id="CHEBI:57792"/>
    </ligand>
</feature>
<keyword evidence="4 9" id="KW-0521">NADP</keyword>
<comment type="caution">
    <text evidence="13">The sequence shown here is derived from an EMBL/GenBank/DDBJ whole genome shotgun (WGS) entry which is preliminary data.</text>
</comment>
<comment type="function">
    <text evidence="9">Catalyzes the NADPH-dependent rearrangement and reduction of 1-deoxy-D-xylulose-5-phosphate (DXP) to 2-C-methyl-D-erythritol 4-phosphate (MEP).</text>
</comment>
<feature type="binding site" evidence="9">
    <location>
        <position position="196"/>
    </location>
    <ligand>
        <name>1-deoxy-D-xylulose 5-phosphate</name>
        <dbReference type="ChEBI" id="CHEBI:57792"/>
    </ligand>
</feature>
<evidence type="ECO:0000256" key="4">
    <source>
        <dbReference type="ARBA" id="ARBA00022857"/>
    </source>
</evidence>
<accession>K2GLN7</accession>
<evidence type="ECO:0000313" key="14">
    <source>
        <dbReference type="Proteomes" id="UP000006765"/>
    </source>
</evidence>
<dbReference type="InterPro" id="IPR036169">
    <property type="entry name" value="DXPR_C_sf"/>
</dbReference>
<dbReference type="GO" id="GO:0070402">
    <property type="term" value="F:NADPH binding"/>
    <property type="evidence" value="ECO:0007669"/>
    <property type="project" value="InterPro"/>
</dbReference>
<evidence type="ECO:0000256" key="1">
    <source>
        <dbReference type="ARBA" id="ARBA00005094"/>
    </source>
</evidence>
<dbReference type="GO" id="GO:0030145">
    <property type="term" value="F:manganese ion binding"/>
    <property type="evidence" value="ECO:0007669"/>
    <property type="project" value="TreeGrafter"/>
</dbReference>
<dbReference type="PIRSF" id="PIRSF006205">
    <property type="entry name" value="Dxp_reductismrs"/>
    <property type="match status" value="1"/>
</dbReference>
<dbReference type="RefSeq" id="WP_007427500.1">
    <property type="nucleotide sequence ID" value="NZ_AMGO01000052.1"/>
</dbReference>
<dbReference type="Pfam" id="PF02670">
    <property type="entry name" value="DXP_reductoisom"/>
    <property type="match status" value="1"/>
</dbReference>
<evidence type="ECO:0000259" key="12">
    <source>
        <dbReference type="Pfam" id="PF13288"/>
    </source>
</evidence>
<feature type="binding site" evidence="9">
    <location>
        <position position="218"/>
    </location>
    <ligand>
        <name>Mn(2+)</name>
        <dbReference type="ChEBI" id="CHEBI:29035"/>
    </ligand>
</feature>
<organism evidence="13 14">
    <name type="scientific">Oceaniovalibus guishaninsula JLT2003</name>
    <dbReference type="NCBI Taxonomy" id="1231392"/>
    <lineage>
        <taxon>Bacteria</taxon>
        <taxon>Pseudomonadati</taxon>
        <taxon>Pseudomonadota</taxon>
        <taxon>Alphaproteobacteria</taxon>
        <taxon>Rhodobacterales</taxon>
        <taxon>Roseobacteraceae</taxon>
        <taxon>Oceaniovalibus</taxon>
    </lineage>
</organism>
<feature type="binding site" evidence="9">
    <location>
        <position position="123"/>
    </location>
    <ligand>
        <name>NADPH</name>
        <dbReference type="ChEBI" id="CHEBI:57783"/>
    </ligand>
</feature>
<dbReference type="InterPro" id="IPR036291">
    <property type="entry name" value="NAD(P)-bd_dom_sf"/>
</dbReference>
<comment type="pathway">
    <text evidence="1 9">Isoprenoid biosynthesis; isopentenyl diphosphate biosynthesis via DXP pathway; isopentenyl diphosphate from 1-deoxy-D-xylulose 5-phosphate: step 1/6.</text>
</comment>
<feature type="binding site" evidence="9">
    <location>
        <position position="202"/>
    </location>
    <ligand>
        <name>NADPH</name>
        <dbReference type="ChEBI" id="CHEBI:57783"/>
    </ligand>
</feature>
<dbReference type="eggNOG" id="COG0743">
    <property type="taxonomic scope" value="Bacteria"/>
</dbReference>
<reference evidence="13 14" key="1">
    <citation type="journal article" date="2012" name="J. Bacteriol.">
        <title>Draft Genome Sequence of Oceaniovalibus guishaninsula JLT2003T.</title>
        <authorList>
            <person name="Tang K."/>
            <person name="Liu K."/>
            <person name="Jiao N."/>
        </authorList>
    </citation>
    <scope>NUCLEOTIDE SEQUENCE [LARGE SCALE GENOMIC DNA]</scope>
    <source>
        <strain evidence="13 14">JLT2003</strain>
    </source>
</reference>
<dbReference type="HAMAP" id="MF_00183">
    <property type="entry name" value="DXP_reductoisom"/>
    <property type="match status" value="1"/>
</dbReference>
<feature type="domain" description="1-deoxy-D-xylulose 5-phosphate reductoisomerase C-terminal" evidence="11">
    <location>
        <begin position="143"/>
        <end position="226"/>
    </location>
</feature>
<keyword evidence="6 9" id="KW-0464">Manganese</keyword>
<dbReference type="Gene3D" id="1.10.1740.10">
    <property type="match status" value="1"/>
</dbReference>
<comment type="catalytic activity">
    <reaction evidence="8">
        <text>2-C-methyl-D-erythritol 4-phosphate + NADP(+) = 1-deoxy-D-xylulose 5-phosphate + NADPH + H(+)</text>
        <dbReference type="Rhea" id="RHEA:13717"/>
        <dbReference type="ChEBI" id="CHEBI:15378"/>
        <dbReference type="ChEBI" id="CHEBI:57783"/>
        <dbReference type="ChEBI" id="CHEBI:57792"/>
        <dbReference type="ChEBI" id="CHEBI:58262"/>
        <dbReference type="ChEBI" id="CHEBI:58349"/>
        <dbReference type="EC" id="1.1.1.267"/>
    </reaction>
    <physiologicalReaction direction="right-to-left" evidence="8">
        <dbReference type="Rhea" id="RHEA:13719"/>
    </physiologicalReaction>
</comment>
<dbReference type="SUPFAM" id="SSF51735">
    <property type="entry name" value="NAD(P)-binding Rossmann-fold domains"/>
    <property type="match status" value="1"/>
</dbReference>
<feature type="binding site" evidence="9">
    <location>
        <position position="11"/>
    </location>
    <ligand>
        <name>NADPH</name>
        <dbReference type="ChEBI" id="CHEBI:57783"/>
    </ligand>
</feature>
<feature type="binding site" evidence="9">
    <location>
        <position position="37"/>
    </location>
    <ligand>
        <name>NADPH</name>
        <dbReference type="ChEBI" id="CHEBI:57783"/>
    </ligand>
</feature>
<dbReference type="Pfam" id="PF08436">
    <property type="entry name" value="DXP_redisom_C"/>
    <property type="match status" value="1"/>
</dbReference>
<keyword evidence="5 9" id="KW-0560">Oxidoreductase</keyword>
<dbReference type="PATRIC" id="fig|1231392.3.peg.2361"/>
<gene>
    <name evidence="9" type="primary">dxr</name>
    <name evidence="13" type="ORF">OCGS_2348</name>
</gene>
<evidence type="ECO:0000256" key="6">
    <source>
        <dbReference type="ARBA" id="ARBA00023211"/>
    </source>
</evidence>